<protein>
    <submittedName>
        <fullName evidence="10">MFS transporter</fullName>
    </submittedName>
</protein>
<keyword evidence="4" id="KW-1003">Cell membrane</keyword>
<dbReference type="InterPro" id="IPR011701">
    <property type="entry name" value="MFS"/>
</dbReference>
<evidence type="ECO:0000259" key="9">
    <source>
        <dbReference type="PROSITE" id="PS50850"/>
    </source>
</evidence>
<dbReference type="NCBIfam" id="TIGR00711">
    <property type="entry name" value="efflux_EmrB"/>
    <property type="match status" value="1"/>
</dbReference>
<feature type="transmembrane region" description="Helical" evidence="8">
    <location>
        <begin position="297"/>
        <end position="319"/>
    </location>
</feature>
<dbReference type="Pfam" id="PF07690">
    <property type="entry name" value="MFS_1"/>
    <property type="match status" value="1"/>
</dbReference>
<feature type="transmembrane region" description="Helical" evidence="8">
    <location>
        <begin position="12"/>
        <end position="34"/>
    </location>
</feature>
<reference evidence="10" key="1">
    <citation type="submission" date="2021-01" db="EMBL/GenBank/DDBJ databases">
        <title>Whole genome shotgun sequence of Sphaerisporangium rufum NBRC 109079.</title>
        <authorList>
            <person name="Komaki H."/>
            <person name="Tamura T."/>
        </authorList>
    </citation>
    <scope>NUCLEOTIDE SEQUENCE</scope>
    <source>
        <strain evidence="10">NBRC 109079</strain>
    </source>
</reference>
<feature type="transmembrane region" description="Helical" evidence="8">
    <location>
        <begin position="135"/>
        <end position="155"/>
    </location>
</feature>
<dbReference type="InterPro" id="IPR036259">
    <property type="entry name" value="MFS_trans_sf"/>
</dbReference>
<sequence length="480" mass="49887">MPEPGRRRRILVLFICCMSLLIVGLDNTIVNVALPAIERDLAAPVSGMQWTVDAYTLTLASLLLLSGSTADRIGRRRTFQAGLVIFAIGSLLCGLAPSLGWLVVFRVLQAVGGSMMNPVAMSIITNTFTEPRERARAIGVWGGVVGISMALGPVVGGSLVEPFGWRAIFWINVPVAVLAVVLTARFVPESRAPRPRRADPLGQALVIVALAALTYTIIELPMLGWRSPLIIGTAVAAVAAFAALCGYELRRPEPLIDVRFFRSAPFSGASLIAVCAFGAFGGFLFLNTLYLQDVRGLSPFDAGLCTLPIAAMAVIFAPLSGRLVGDRGPRPSLVLAGLGITAGGLMLTRLAADTPLAWLLVAYAVFGFGFAMVNAPITNTAVSGMPITQAGVAAAVASTSRQVGQSLGVAVAGSVLAAGLAGSMRDGFLRAGQAGWWITAGYGVVVLVAGLVTTGRWAEGTAARTARRLDTGPAPQPAGP</sequence>
<evidence type="ECO:0000256" key="4">
    <source>
        <dbReference type="ARBA" id="ARBA00022475"/>
    </source>
</evidence>
<feature type="transmembrane region" description="Helical" evidence="8">
    <location>
        <begin position="110"/>
        <end position="128"/>
    </location>
</feature>
<keyword evidence="11" id="KW-1185">Reference proteome</keyword>
<keyword evidence="7 8" id="KW-0472">Membrane</keyword>
<accession>A0A919R1P5</accession>
<dbReference type="GO" id="GO:0022857">
    <property type="term" value="F:transmembrane transporter activity"/>
    <property type="evidence" value="ECO:0007669"/>
    <property type="project" value="InterPro"/>
</dbReference>
<evidence type="ECO:0000256" key="6">
    <source>
        <dbReference type="ARBA" id="ARBA00022989"/>
    </source>
</evidence>
<dbReference type="PANTHER" id="PTHR42718:SF9">
    <property type="entry name" value="MAJOR FACILITATOR SUPERFAMILY MULTIDRUG TRANSPORTER MFSC"/>
    <property type="match status" value="1"/>
</dbReference>
<evidence type="ECO:0000313" key="10">
    <source>
        <dbReference type="EMBL" id="GII76786.1"/>
    </source>
</evidence>
<feature type="transmembrane region" description="Helical" evidence="8">
    <location>
        <begin position="270"/>
        <end position="291"/>
    </location>
</feature>
<comment type="caution">
    <text evidence="10">The sequence shown here is derived from an EMBL/GenBank/DDBJ whole genome shotgun (WGS) entry which is preliminary data.</text>
</comment>
<dbReference type="RefSeq" id="WP_203983413.1">
    <property type="nucleotide sequence ID" value="NZ_BOOU01000028.1"/>
</dbReference>
<dbReference type="Proteomes" id="UP000655287">
    <property type="component" value="Unassembled WGS sequence"/>
</dbReference>
<feature type="transmembrane region" description="Helical" evidence="8">
    <location>
        <begin position="356"/>
        <end position="377"/>
    </location>
</feature>
<keyword evidence="3" id="KW-0813">Transport</keyword>
<feature type="transmembrane region" description="Helical" evidence="8">
    <location>
        <begin position="436"/>
        <end position="458"/>
    </location>
</feature>
<dbReference type="PROSITE" id="PS50850">
    <property type="entry name" value="MFS"/>
    <property type="match status" value="1"/>
</dbReference>
<dbReference type="SUPFAM" id="SSF103473">
    <property type="entry name" value="MFS general substrate transporter"/>
    <property type="match status" value="2"/>
</dbReference>
<feature type="transmembrane region" description="Helical" evidence="8">
    <location>
        <begin position="54"/>
        <end position="70"/>
    </location>
</feature>
<dbReference type="Gene3D" id="1.20.1250.20">
    <property type="entry name" value="MFS general substrate transporter like domains"/>
    <property type="match status" value="1"/>
</dbReference>
<dbReference type="PRINTS" id="PR01036">
    <property type="entry name" value="TCRTETB"/>
</dbReference>
<evidence type="ECO:0000256" key="2">
    <source>
        <dbReference type="ARBA" id="ARBA00008537"/>
    </source>
</evidence>
<evidence type="ECO:0000256" key="3">
    <source>
        <dbReference type="ARBA" id="ARBA00022448"/>
    </source>
</evidence>
<comment type="subcellular location">
    <subcellularLocation>
        <location evidence="1">Cell membrane</location>
        <topology evidence="1">Multi-pass membrane protein</topology>
    </subcellularLocation>
</comment>
<keyword evidence="5 8" id="KW-0812">Transmembrane</keyword>
<dbReference type="EMBL" id="BOOU01000028">
    <property type="protein sequence ID" value="GII76786.1"/>
    <property type="molecule type" value="Genomic_DNA"/>
</dbReference>
<feature type="transmembrane region" description="Helical" evidence="8">
    <location>
        <begin position="230"/>
        <end position="249"/>
    </location>
</feature>
<feature type="domain" description="Major facilitator superfamily (MFS) profile" evidence="9">
    <location>
        <begin position="12"/>
        <end position="458"/>
    </location>
</feature>
<feature type="transmembrane region" description="Helical" evidence="8">
    <location>
        <begin position="82"/>
        <end position="104"/>
    </location>
</feature>
<evidence type="ECO:0000313" key="11">
    <source>
        <dbReference type="Proteomes" id="UP000655287"/>
    </source>
</evidence>
<dbReference type="CDD" id="cd17321">
    <property type="entry name" value="MFS_MMR_MDR_like"/>
    <property type="match status" value="1"/>
</dbReference>
<dbReference type="Gene3D" id="1.20.1720.10">
    <property type="entry name" value="Multidrug resistance protein D"/>
    <property type="match status" value="1"/>
</dbReference>
<dbReference type="AlphaFoldDB" id="A0A919R1P5"/>
<organism evidence="10 11">
    <name type="scientific">Sphaerisporangium rufum</name>
    <dbReference type="NCBI Taxonomy" id="1381558"/>
    <lineage>
        <taxon>Bacteria</taxon>
        <taxon>Bacillati</taxon>
        <taxon>Actinomycetota</taxon>
        <taxon>Actinomycetes</taxon>
        <taxon>Streptosporangiales</taxon>
        <taxon>Streptosporangiaceae</taxon>
        <taxon>Sphaerisporangium</taxon>
    </lineage>
</organism>
<keyword evidence="6 8" id="KW-1133">Transmembrane helix</keyword>
<evidence type="ECO:0000256" key="1">
    <source>
        <dbReference type="ARBA" id="ARBA00004651"/>
    </source>
</evidence>
<feature type="transmembrane region" description="Helical" evidence="8">
    <location>
        <begin position="200"/>
        <end position="218"/>
    </location>
</feature>
<gene>
    <name evidence="10" type="ORF">Sru01_17680</name>
</gene>
<proteinExistence type="inferred from homology"/>
<evidence type="ECO:0000256" key="8">
    <source>
        <dbReference type="SAM" id="Phobius"/>
    </source>
</evidence>
<feature type="transmembrane region" description="Helical" evidence="8">
    <location>
        <begin position="167"/>
        <end position="188"/>
    </location>
</feature>
<dbReference type="InterPro" id="IPR020846">
    <property type="entry name" value="MFS_dom"/>
</dbReference>
<dbReference type="PANTHER" id="PTHR42718">
    <property type="entry name" value="MAJOR FACILITATOR SUPERFAMILY MULTIDRUG TRANSPORTER MFSC"/>
    <property type="match status" value="1"/>
</dbReference>
<evidence type="ECO:0000256" key="5">
    <source>
        <dbReference type="ARBA" id="ARBA00022692"/>
    </source>
</evidence>
<feature type="transmembrane region" description="Helical" evidence="8">
    <location>
        <begin position="331"/>
        <end position="350"/>
    </location>
</feature>
<evidence type="ECO:0000256" key="7">
    <source>
        <dbReference type="ARBA" id="ARBA00023136"/>
    </source>
</evidence>
<name>A0A919R1P5_9ACTN</name>
<dbReference type="InterPro" id="IPR004638">
    <property type="entry name" value="EmrB-like"/>
</dbReference>
<feature type="transmembrane region" description="Helical" evidence="8">
    <location>
        <begin position="407"/>
        <end position="424"/>
    </location>
</feature>
<comment type="similarity">
    <text evidence="2">Belongs to the major facilitator superfamily. EmrB family.</text>
</comment>
<dbReference type="GO" id="GO:0005886">
    <property type="term" value="C:plasma membrane"/>
    <property type="evidence" value="ECO:0007669"/>
    <property type="project" value="UniProtKB-SubCell"/>
</dbReference>